<feature type="binding site" evidence="3">
    <location>
        <position position="269"/>
    </location>
    <ligand>
        <name>Mg(2+)</name>
        <dbReference type="ChEBI" id="CHEBI:18420"/>
        <label>1</label>
    </ligand>
</feature>
<name>A0AAU9EDF2_9BACT</name>
<gene>
    <name evidence="4" type="ORF">FAK_19160</name>
</gene>
<organism evidence="4 5">
    <name type="scientific">Desulfoferula mesophila</name>
    <dbReference type="NCBI Taxonomy" id="3058419"/>
    <lineage>
        <taxon>Bacteria</taxon>
        <taxon>Pseudomonadati</taxon>
        <taxon>Thermodesulfobacteriota</taxon>
        <taxon>Desulfarculia</taxon>
        <taxon>Desulfarculales</taxon>
        <taxon>Desulfarculaceae</taxon>
        <taxon>Desulfoferula</taxon>
    </lineage>
</organism>
<keyword evidence="2" id="KW-0378">Hydrolase</keyword>
<dbReference type="SUPFAM" id="SSF101478">
    <property type="entry name" value="ADP-ribosylglycohydrolase"/>
    <property type="match status" value="1"/>
</dbReference>
<keyword evidence="3" id="KW-0479">Metal-binding</keyword>
<keyword evidence="5" id="KW-1185">Reference proteome</keyword>
<sequence length="320" mass="33788">MYCALPSPARSFSRLAGAALGTMCGDALGMPVEGWSAARIARVHGRLDRMLPGRLAAGSYTDDSQMMIAILETLAQRGGLDPAYLARRFLARYEPIRGYGGRINALMHRLAAGEPWDRVATDSWGNGGAMRVGVLGVFFAKDRESCRAAALTQCRITHTHSRALAGAAAQVLAVRRAARLGSKGRAPAPGRFVEHIAAQVENLDAHVAGRLRAMPPLPLGDEAAAREGLTRAYACDVSAAEAVPPALGAFLAARDPEQAMVLAVSLGGDADTIGAMAGAMAGAYWGLEALPAQWLEALENQPLGRDAVLELCRNICDENY</sequence>
<dbReference type="RefSeq" id="WP_338606522.1">
    <property type="nucleotide sequence ID" value="NZ_AP028679.1"/>
</dbReference>
<evidence type="ECO:0000256" key="3">
    <source>
        <dbReference type="PIRSR" id="PIRSR605502-1"/>
    </source>
</evidence>
<dbReference type="InterPro" id="IPR050792">
    <property type="entry name" value="ADP-ribosylglycohydrolase"/>
</dbReference>
<evidence type="ECO:0000256" key="2">
    <source>
        <dbReference type="ARBA" id="ARBA00022801"/>
    </source>
</evidence>
<keyword evidence="3" id="KW-0460">Magnesium</keyword>
<protein>
    <submittedName>
        <fullName evidence="4">ADP-ribosylglycohydrolase</fullName>
    </submittedName>
</protein>
<dbReference type="EMBL" id="AP028679">
    <property type="protein sequence ID" value="BEQ14850.1"/>
    <property type="molecule type" value="Genomic_DNA"/>
</dbReference>
<dbReference type="Gene3D" id="1.10.4080.10">
    <property type="entry name" value="ADP-ribosylation/Crystallin J1"/>
    <property type="match status" value="1"/>
</dbReference>
<evidence type="ECO:0000313" key="4">
    <source>
        <dbReference type="EMBL" id="BEQ14850.1"/>
    </source>
</evidence>
<feature type="binding site" evidence="3">
    <location>
        <position position="272"/>
    </location>
    <ligand>
        <name>Mg(2+)</name>
        <dbReference type="ChEBI" id="CHEBI:18420"/>
        <label>1</label>
    </ligand>
</feature>
<accession>A0AAU9EDF2</accession>
<feature type="binding site" evidence="3">
    <location>
        <position position="61"/>
    </location>
    <ligand>
        <name>Mg(2+)</name>
        <dbReference type="ChEBI" id="CHEBI:18420"/>
        <label>1</label>
    </ligand>
</feature>
<dbReference type="AlphaFoldDB" id="A0AAU9EDF2"/>
<evidence type="ECO:0000256" key="1">
    <source>
        <dbReference type="ARBA" id="ARBA00010702"/>
    </source>
</evidence>
<dbReference type="Proteomes" id="UP001366166">
    <property type="component" value="Chromosome"/>
</dbReference>
<dbReference type="GO" id="GO:0016787">
    <property type="term" value="F:hydrolase activity"/>
    <property type="evidence" value="ECO:0007669"/>
    <property type="project" value="UniProtKB-KW"/>
</dbReference>
<dbReference type="GO" id="GO:0046872">
    <property type="term" value="F:metal ion binding"/>
    <property type="evidence" value="ECO:0007669"/>
    <property type="project" value="UniProtKB-KW"/>
</dbReference>
<dbReference type="InterPro" id="IPR005502">
    <property type="entry name" value="Ribosyl_crysJ1"/>
</dbReference>
<feature type="binding site" evidence="3">
    <location>
        <position position="271"/>
    </location>
    <ligand>
        <name>Mg(2+)</name>
        <dbReference type="ChEBI" id="CHEBI:18420"/>
        <label>1</label>
    </ligand>
</feature>
<dbReference type="Pfam" id="PF03747">
    <property type="entry name" value="ADP_ribosyl_GH"/>
    <property type="match status" value="1"/>
</dbReference>
<comment type="similarity">
    <text evidence="1">Belongs to the ADP-ribosylglycohydrolase family.</text>
</comment>
<feature type="binding site" evidence="3">
    <location>
        <position position="62"/>
    </location>
    <ligand>
        <name>Mg(2+)</name>
        <dbReference type="ChEBI" id="CHEBI:18420"/>
        <label>1</label>
    </ligand>
</feature>
<evidence type="ECO:0000313" key="5">
    <source>
        <dbReference type="Proteomes" id="UP001366166"/>
    </source>
</evidence>
<reference evidence="5" key="1">
    <citation type="journal article" date="2023" name="Arch. Microbiol.">
        <title>Desulfoferula mesophilus gen. nov. sp. nov., a mesophilic sulfate-reducing bacterium isolated from a brackish lake sediment.</title>
        <authorList>
            <person name="Watanabe T."/>
            <person name="Yabe T."/>
            <person name="Tsuji J.M."/>
            <person name="Fukui M."/>
        </authorList>
    </citation>
    <scope>NUCLEOTIDE SEQUENCE [LARGE SCALE GENOMIC DNA]</scope>
    <source>
        <strain evidence="5">12FAK</strain>
    </source>
</reference>
<proteinExistence type="inferred from homology"/>
<dbReference type="PANTHER" id="PTHR16222:SF24">
    <property type="entry name" value="ADP-RIBOSYLHYDROLASE ARH3"/>
    <property type="match status" value="1"/>
</dbReference>
<dbReference type="InterPro" id="IPR036705">
    <property type="entry name" value="Ribosyl_crysJ1_sf"/>
</dbReference>
<feature type="binding site" evidence="3">
    <location>
        <position position="63"/>
    </location>
    <ligand>
        <name>Mg(2+)</name>
        <dbReference type="ChEBI" id="CHEBI:18420"/>
        <label>1</label>
    </ligand>
</feature>
<dbReference type="PANTHER" id="PTHR16222">
    <property type="entry name" value="ADP-RIBOSYLGLYCOHYDROLASE"/>
    <property type="match status" value="1"/>
</dbReference>
<dbReference type="KEGG" id="dmp:FAK_19160"/>
<comment type="cofactor">
    <cofactor evidence="3">
        <name>Mg(2+)</name>
        <dbReference type="ChEBI" id="CHEBI:18420"/>
    </cofactor>
    <text evidence="3">Binds 2 magnesium ions per subunit.</text>
</comment>